<dbReference type="EMBL" id="JAOPJF010000015">
    <property type="protein sequence ID" value="KAK1146771.1"/>
    <property type="molecule type" value="Genomic_DNA"/>
</dbReference>
<dbReference type="Proteomes" id="UP001177260">
    <property type="component" value="Unassembled WGS sequence"/>
</dbReference>
<evidence type="ECO:0000313" key="2">
    <source>
        <dbReference type="Proteomes" id="UP001177260"/>
    </source>
</evidence>
<reference evidence="1 2" key="1">
    <citation type="journal article" date="2023" name="ACS Omega">
        <title>Identification of the Neoaspergillic Acid Biosynthesis Gene Cluster by Establishing an In Vitro CRISPR-Ribonucleoprotein Genetic System in Aspergillus melleus.</title>
        <authorList>
            <person name="Yuan B."/>
            <person name="Grau M.F."/>
            <person name="Murata R.M."/>
            <person name="Torok T."/>
            <person name="Venkateswaran K."/>
            <person name="Stajich J.E."/>
            <person name="Wang C.C.C."/>
        </authorList>
    </citation>
    <scope>NUCLEOTIDE SEQUENCE [LARGE SCALE GENOMIC DNA]</scope>
    <source>
        <strain evidence="1 2">IMV 1140</strain>
    </source>
</reference>
<proteinExistence type="predicted"/>
<comment type="caution">
    <text evidence="1">The sequence shown here is derived from an EMBL/GenBank/DDBJ whole genome shotgun (WGS) entry which is preliminary data.</text>
</comment>
<gene>
    <name evidence="1" type="ORF">N8T08_002532</name>
</gene>
<organism evidence="1 2">
    <name type="scientific">Aspergillus melleus</name>
    <dbReference type="NCBI Taxonomy" id="138277"/>
    <lineage>
        <taxon>Eukaryota</taxon>
        <taxon>Fungi</taxon>
        <taxon>Dikarya</taxon>
        <taxon>Ascomycota</taxon>
        <taxon>Pezizomycotina</taxon>
        <taxon>Eurotiomycetes</taxon>
        <taxon>Eurotiomycetidae</taxon>
        <taxon>Eurotiales</taxon>
        <taxon>Aspergillaceae</taxon>
        <taxon>Aspergillus</taxon>
        <taxon>Aspergillus subgen. Circumdati</taxon>
    </lineage>
</organism>
<keyword evidence="2" id="KW-1185">Reference proteome</keyword>
<name>A0ACC3B853_9EURO</name>
<protein>
    <submittedName>
        <fullName evidence="1">Uncharacterized protein</fullName>
    </submittedName>
</protein>
<accession>A0ACC3B853</accession>
<evidence type="ECO:0000313" key="1">
    <source>
        <dbReference type="EMBL" id="KAK1146771.1"/>
    </source>
</evidence>
<sequence>MATANLTYPVPATASPSQPTTSKSTLDLISPVGPNANAVFVNLDEQAPFAAIRDLFDYLHAHPDDAAQLNTIYPRRGIFKTARLYKKESDQKFTIDLSPARRSLIPAALHRSLAGHGLDVVLDFFKHVNATHVPSILSSLSVLAGTDLAAAHRNSIVNFRLCDYHPDTAAPDCSNGCGAHTDYGTFSVILQNSTQALERLPRFPAPGCPSGRIRAARHRVRRTPGVHRLSAVLFVAPDTTTQLQPLPGVQRIRPFSREIMQGHQHVEWFKEMIGQTLAAP</sequence>